<feature type="transmembrane region" description="Helical" evidence="1">
    <location>
        <begin position="28"/>
        <end position="46"/>
    </location>
</feature>
<dbReference type="EMBL" id="QJSL01000010">
    <property type="protein sequence ID" value="RXW28767.1"/>
    <property type="molecule type" value="Genomic_DNA"/>
</dbReference>
<dbReference type="Proteomes" id="UP000290875">
    <property type="component" value="Unassembled WGS sequence"/>
</dbReference>
<name>A0A4Q2E6M9_ENTCL</name>
<keyword evidence="1" id="KW-0472">Membrane</keyword>
<organism evidence="2 3">
    <name type="scientific">Enterobacter cloacae</name>
    <dbReference type="NCBI Taxonomy" id="550"/>
    <lineage>
        <taxon>Bacteria</taxon>
        <taxon>Pseudomonadati</taxon>
        <taxon>Pseudomonadota</taxon>
        <taxon>Gammaproteobacteria</taxon>
        <taxon>Enterobacterales</taxon>
        <taxon>Enterobacteriaceae</taxon>
        <taxon>Enterobacter</taxon>
        <taxon>Enterobacter cloacae complex</taxon>
    </lineage>
</organism>
<comment type="caution">
    <text evidence="2">The sequence shown here is derived from an EMBL/GenBank/DDBJ whole genome shotgun (WGS) entry which is preliminary data.</text>
</comment>
<evidence type="ECO:0000313" key="3">
    <source>
        <dbReference type="Proteomes" id="UP000290875"/>
    </source>
</evidence>
<keyword evidence="1" id="KW-0812">Transmembrane</keyword>
<reference evidence="2 3" key="1">
    <citation type="submission" date="2018-06" db="EMBL/GenBank/DDBJ databases">
        <title>Carbapenemase-producing Enterobacteriaceae present in wastewater treatment plant effluent and nearby surface waters in the US.</title>
        <authorList>
            <person name="Mathys D.A."/>
            <person name="Mollenkopf D.F."/>
            <person name="Feicht S.M."/>
            <person name="Adams R.J."/>
            <person name="Albers A.L."/>
            <person name="Grooters S.V."/>
            <person name="Stuever D.M."/>
            <person name="Daniels J.B."/>
            <person name="Wittum T.E."/>
        </authorList>
    </citation>
    <scope>NUCLEOTIDE SEQUENCE [LARGE SCALE GENOMIC DNA]</scope>
    <source>
        <strain evidence="2 3">GEO_4_Eff_A</strain>
    </source>
</reference>
<gene>
    <name evidence="2" type="ORF">DM877_12120</name>
</gene>
<keyword evidence="1" id="KW-1133">Transmembrane helix</keyword>
<dbReference type="RefSeq" id="WP_129324356.1">
    <property type="nucleotide sequence ID" value="NZ_QJSL01000010.1"/>
</dbReference>
<evidence type="ECO:0000256" key="1">
    <source>
        <dbReference type="SAM" id="Phobius"/>
    </source>
</evidence>
<proteinExistence type="predicted"/>
<sequence length="202" mass="23279">MADQSDGFLKDEYLKLQDQYEDYDRRALVIKGWIGAGALAGFALGTNADKHVTLLTLFAISLIAMCFWYLEAKWKTFQYAIADRIRIIEAHFRQDPHVLFKDPKPLQIYHWWFKSYSKDEPIYDYETAYRPANKWHRFRSAAFQDFVHLPYSLIIVLCILIGVIDSIADKPSSDPYKPTCVLSQVVPGIAVPSTSYVCILSK</sequence>
<accession>A0A4Q2E6M9</accession>
<protein>
    <submittedName>
        <fullName evidence="2">Uncharacterized protein</fullName>
    </submittedName>
</protein>
<evidence type="ECO:0000313" key="2">
    <source>
        <dbReference type="EMBL" id="RXW28767.1"/>
    </source>
</evidence>
<feature type="transmembrane region" description="Helical" evidence="1">
    <location>
        <begin position="52"/>
        <end position="70"/>
    </location>
</feature>
<feature type="transmembrane region" description="Helical" evidence="1">
    <location>
        <begin position="146"/>
        <end position="168"/>
    </location>
</feature>
<dbReference type="AlphaFoldDB" id="A0A4Q2E6M9"/>